<dbReference type="RefSeq" id="WP_238302205.1">
    <property type="nucleotide sequence ID" value="NZ_BPQM01000034.1"/>
</dbReference>
<evidence type="ECO:0000313" key="2">
    <source>
        <dbReference type="Proteomes" id="UP001055108"/>
    </source>
</evidence>
<dbReference type="Pfam" id="PF21983">
    <property type="entry name" value="NikA-like"/>
    <property type="match status" value="1"/>
</dbReference>
<reference evidence="1" key="1">
    <citation type="journal article" date="2016" name="Front. Microbiol.">
        <title>Genome Sequence of the Piezophilic, Mesophilic Sulfate-Reducing Bacterium Desulfovibrio indicus J2T.</title>
        <authorList>
            <person name="Cao J."/>
            <person name="Maignien L."/>
            <person name="Shao Z."/>
            <person name="Alain K."/>
            <person name="Jebbar M."/>
        </authorList>
    </citation>
    <scope>NUCLEOTIDE SEQUENCE</scope>
    <source>
        <strain evidence="1">NBRC 103626</strain>
    </source>
</reference>
<evidence type="ECO:0008006" key="3">
    <source>
        <dbReference type="Google" id="ProtNLM"/>
    </source>
</evidence>
<name>A0AA37MA84_9HYPH</name>
<accession>A0AA37MA84</accession>
<evidence type="ECO:0000313" key="1">
    <source>
        <dbReference type="EMBL" id="GJD78510.1"/>
    </source>
</evidence>
<dbReference type="InterPro" id="IPR053842">
    <property type="entry name" value="NikA-like"/>
</dbReference>
<sequence>MATDTTPLALCEVVTLKLRPDERAALRATAASLGVGPSSYAADAVRRALGTERRRPLPQPRSALTEAVREATGALGRLGNLVNQVARRANLGQPAQAAELAAIRAMLAAIDARLGAALEA</sequence>
<reference evidence="1" key="2">
    <citation type="submission" date="2021-08" db="EMBL/GenBank/DDBJ databases">
        <authorList>
            <person name="Tani A."/>
            <person name="Ola A."/>
            <person name="Ogura Y."/>
            <person name="Katsura K."/>
            <person name="Hayashi T."/>
        </authorList>
    </citation>
    <scope>NUCLEOTIDE SEQUENCE</scope>
    <source>
        <strain evidence="1">NBRC 103626</strain>
    </source>
</reference>
<keyword evidence="2" id="KW-1185">Reference proteome</keyword>
<gene>
    <name evidence="1" type="ORF">NBEOAGPD_1726</name>
</gene>
<dbReference type="EMBL" id="BPQM01000034">
    <property type="protein sequence ID" value="GJD78510.1"/>
    <property type="molecule type" value="Genomic_DNA"/>
</dbReference>
<organism evidence="1 2">
    <name type="scientific">Methylobacterium gregans</name>
    <dbReference type="NCBI Taxonomy" id="374424"/>
    <lineage>
        <taxon>Bacteria</taxon>
        <taxon>Pseudomonadati</taxon>
        <taxon>Pseudomonadota</taxon>
        <taxon>Alphaproteobacteria</taxon>
        <taxon>Hyphomicrobiales</taxon>
        <taxon>Methylobacteriaceae</taxon>
        <taxon>Methylobacterium</taxon>
    </lineage>
</organism>
<dbReference type="AlphaFoldDB" id="A0AA37MA84"/>
<dbReference type="Proteomes" id="UP001055108">
    <property type="component" value="Unassembled WGS sequence"/>
</dbReference>
<protein>
    <recommendedName>
        <fullName evidence="3">Bacterial mobilisation domain-containing protein</fullName>
    </recommendedName>
</protein>
<proteinExistence type="predicted"/>
<comment type="caution">
    <text evidence="1">The sequence shown here is derived from an EMBL/GenBank/DDBJ whole genome shotgun (WGS) entry which is preliminary data.</text>
</comment>